<name>A0A6C1KGG5_XANAU</name>
<protein>
    <submittedName>
        <fullName evidence="6">Helix-turn-helix domain-containing protein</fullName>
    </submittedName>
</protein>
<dbReference type="SMART" id="SM00342">
    <property type="entry name" value="HTH_ARAC"/>
    <property type="match status" value="1"/>
</dbReference>
<sequence>MSRAPRRARSVHPPPVGYFYREILEIVRRKRALHLLVETDMRIADIAAGLGYEEHANFTRAFGRWMQCSPSKFRQLKTSGRASPGLAAPDDAHGMPSPGARL</sequence>
<evidence type="ECO:0000313" key="6">
    <source>
        <dbReference type="EMBL" id="TLX43352.1"/>
    </source>
</evidence>
<keyword evidence="2" id="KW-0238">DNA-binding</keyword>
<dbReference type="GO" id="GO:0000976">
    <property type="term" value="F:transcription cis-regulatory region binding"/>
    <property type="evidence" value="ECO:0007669"/>
    <property type="project" value="TreeGrafter"/>
</dbReference>
<feature type="domain" description="HTH araC/xylS-type" evidence="5">
    <location>
        <begin position="1"/>
        <end position="76"/>
    </location>
</feature>
<dbReference type="GO" id="GO:0005829">
    <property type="term" value="C:cytosol"/>
    <property type="evidence" value="ECO:0007669"/>
    <property type="project" value="TreeGrafter"/>
</dbReference>
<feature type="region of interest" description="Disordered" evidence="4">
    <location>
        <begin position="76"/>
        <end position="102"/>
    </location>
</feature>
<dbReference type="Pfam" id="PF12833">
    <property type="entry name" value="HTH_18"/>
    <property type="match status" value="1"/>
</dbReference>
<evidence type="ECO:0000256" key="4">
    <source>
        <dbReference type="SAM" id="MobiDB-lite"/>
    </source>
</evidence>
<dbReference type="PANTHER" id="PTHR47894">
    <property type="entry name" value="HTH-TYPE TRANSCRIPTIONAL REGULATOR GADX"/>
    <property type="match status" value="1"/>
</dbReference>
<dbReference type="Proteomes" id="UP000305131">
    <property type="component" value="Unassembled WGS sequence"/>
</dbReference>
<dbReference type="Gene3D" id="1.10.10.60">
    <property type="entry name" value="Homeodomain-like"/>
    <property type="match status" value="1"/>
</dbReference>
<dbReference type="AlphaFoldDB" id="A0A6C1KGG5"/>
<evidence type="ECO:0000259" key="5">
    <source>
        <dbReference type="PROSITE" id="PS01124"/>
    </source>
</evidence>
<dbReference type="PROSITE" id="PS01124">
    <property type="entry name" value="HTH_ARAC_FAMILY_2"/>
    <property type="match status" value="1"/>
</dbReference>
<dbReference type="OrthoDB" id="9805730at2"/>
<comment type="caution">
    <text evidence="6">The sequence shown here is derived from an EMBL/GenBank/DDBJ whole genome shotgun (WGS) entry which is preliminary data.</text>
</comment>
<dbReference type="PANTHER" id="PTHR47894:SF4">
    <property type="entry name" value="HTH-TYPE TRANSCRIPTIONAL REGULATOR GADX"/>
    <property type="match status" value="1"/>
</dbReference>
<gene>
    <name evidence="6" type="ORF">FBQ73_11700</name>
</gene>
<evidence type="ECO:0000256" key="3">
    <source>
        <dbReference type="ARBA" id="ARBA00023163"/>
    </source>
</evidence>
<keyword evidence="1" id="KW-0805">Transcription regulation</keyword>
<proteinExistence type="predicted"/>
<dbReference type="InterPro" id="IPR018060">
    <property type="entry name" value="HTH_AraC"/>
</dbReference>
<dbReference type="InterPro" id="IPR009057">
    <property type="entry name" value="Homeodomain-like_sf"/>
</dbReference>
<keyword evidence="3" id="KW-0804">Transcription</keyword>
<evidence type="ECO:0000256" key="1">
    <source>
        <dbReference type="ARBA" id="ARBA00023015"/>
    </source>
</evidence>
<reference evidence="6 7" key="1">
    <citation type="submission" date="2019-05" db="EMBL/GenBank/DDBJ databases">
        <authorList>
            <person name="Zhou X."/>
        </authorList>
    </citation>
    <scope>NUCLEOTIDE SEQUENCE [LARGE SCALE GENOMIC DNA]</scope>
    <source>
        <strain evidence="6 7">DSM 432</strain>
    </source>
</reference>
<dbReference type="GO" id="GO:0003700">
    <property type="term" value="F:DNA-binding transcription factor activity"/>
    <property type="evidence" value="ECO:0007669"/>
    <property type="project" value="InterPro"/>
</dbReference>
<evidence type="ECO:0000313" key="7">
    <source>
        <dbReference type="Proteomes" id="UP000305131"/>
    </source>
</evidence>
<dbReference type="EMBL" id="VAUP01000022">
    <property type="protein sequence ID" value="TLX43352.1"/>
    <property type="molecule type" value="Genomic_DNA"/>
</dbReference>
<evidence type="ECO:0000256" key="2">
    <source>
        <dbReference type="ARBA" id="ARBA00023125"/>
    </source>
</evidence>
<organism evidence="6 7">
    <name type="scientific">Xanthobacter autotrophicus</name>
    <dbReference type="NCBI Taxonomy" id="280"/>
    <lineage>
        <taxon>Bacteria</taxon>
        <taxon>Pseudomonadati</taxon>
        <taxon>Pseudomonadota</taxon>
        <taxon>Alphaproteobacteria</taxon>
        <taxon>Hyphomicrobiales</taxon>
        <taxon>Xanthobacteraceae</taxon>
        <taxon>Xanthobacter</taxon>
    </lineage>
</organism>
<dbReference type="SUPFAM" id="SSF46689">
    <property type="entry name" value="Homeodomain-like"/>
    <property type="match status" value="1"/>
</dbReference>
<accession>A0A6C1KGG5</accession>